<name>A0ABW8CCX2_9ACTN</name>
<dbReference type="InterPro" id="IPR010093">
    <property type="entry name" value="SinI_DNA-bd"/>
</dbReference>
<reference evidence="2 3" key="1">
    <citation type="submission" date="2024-10" db="EMBL/GenBank/DDBJ databases">
        <title>The Natural Products Discovery Center: Release of the First 8490 Sequenced Strains for Exploring Actinobacteria Biosynthetic Diversity.</title>
        <authorList>
            <person name="Kalkreuter E."/>
            <person name="Kautsar S.A."/>
            <person name="Yang D."/>
            <person name="Bader C.D."/>
            <person name="Teijaro C.N."/>
            <person name="Fluegel L."/>
            <person name="Davis C.M."/>
            <person name="Simpson J.R."/>
            <person name="Lauterbach L."/>
            <person name="Steele A.D."/>
            <person name="Gui C."/>
            <person name="Meng S."/>
            <person name="Li G."/>
            <person name="Viehrig K."/>
            <person name="Ye F."/>
            <person name="Su P."/>
            <person name="Kiefer A.F."/>
            <person name="Nichols A."/>
            <person name="Cepeda A.J."/>
            <person name="Yan W."/>
            <person name="Fan B."/>
            <person name="Jiang Y."/>
            <person name="Adhikari A."/>
            <person name="Zheng C.-J."/>
            <person name="Schuster L."/>
            <person name="Cowan T.M."/>
            <person name="Smanski M.J."/>
            <person name="Chevrette M.G."/>
            <person name="De Carvalho L.P.S."/>
            <person name="Shen B."/>
        </authorList>
    </citation>
    <scope>NUCLEOTIDE SEQUENCE [LARGE SCALE GENOMIC DNA]</scope>
    <source>
        <strain evidence="2 3">NPDC053399</strain>
    </source>
</reference>
<dbReference type="NCBIfam" id="TIGR01764">
    <property type="entry name" value="excise"/>
    <property type="match status" value="1"/>
</dbReference>
<evidence type="ECO:0000313" key="3">
    <source>
        <dbReference type="Proteomes" id="UP001614394"/>
    </source>
</evidence>
<comment type="caution">
    <text evidence="2">The sequence shown here is derived from an EMBL/GenBank/DDBJ whole genome shotgun (WGS) entry which is preliminary data.</text>
</comment>
<evidence type="ECO:0000313" key="2">
    <source>
        <dbReference type="EMBL" id="MFI9104290.1"/>
    </source>
</evidence>
<accession>A0ABW8CCX2</accession>
<gene>
    <name evidence="2" type="ORF">ACIGXA_27620</name>
</gene>
<proteinExistence type="predicted"/>
<feature type="domain" description="Helix-turn-helix" evidence="1">
    <location>
        <begin position="7"/>
        <end position="56"/>
    </location>
</feature>
<organism evidence="2 3">
    <name type="scientific">Streptomyces fildesensis</name>
    <dbReference type="NCBI Taxonomy" id="375757"/>
    <lineage>
        <taxon>Bacteria</taxon>
        <taxon>Bacillati</taxon>
        <taxon>Actinomycetota</taxon>
        <taxon>Actinomycetes</taxon>
        <taxon>Kitasatosporales</taxon>
        <taxon>Streptomycetaceae</taxon>
        <taxon>Streptomyces</taxon>
    </lineage>
</organism>
<dbReference type="InterPro" id="IPR041657">
    <property type="entry name" value="HTH_17"/>
</dbReference>
<dbReference type="Proteomes" id="UP001614394">
    <property type="component" value="Unassembled WGS sequence"/>
</dbReference>
<evidence type="ECO:0000259" key="1">
    <source>
        <dbReference type="Pfam" id="PF12728"/>
    </source>
</evidence>
<keyword evidence="3" id="KW-1185">Reference proteome</keyword>
<dbReference type="Pfam" id="PF12728">
    <property type="entry name" value="HTH_17"/>
    <property type="match status" value="1"/>
</dbReference>
<protein>
    <submittedName>
        <fullName evidence="2">Helix-turn-helix domain-containing protein</fullName>
    </submittedName>
</protein>
<sequence length="69" mass="7972">MVTMDRLLSVEEAAEALNTKPRFVRRLIEERRIEYIKVGAHVRIRERVIAAYLLANTVAPVARWLRAVA</sequence>
<dbReference type="RefSeq" id="WP_399654395.1">
    <property type="nucleotide sequence ID" value="NZ_JBITYG010000009.1"/>
</dbReference>
<dbReference type="EMBL" id="JBITYG010000009">
    <property type="protein sequence ID" value="MFI9104290.1"/>
    <property type="molecule type" value="Genomic_DNA"/>
</dbReference>